<evidence type="ECO:0000313" key="9">
    <source>
        <dbReference type="Proteomes" id="UP001566132"/>
    </source>
</evidence>
<evidence type="ECO:0000256" key="3">
    <source>
        <dbReference type="ARBA" id="ARBA00017307"/>
    </source>
</evidence>
<dbReference type="Proteomes" id="UP001566132">
    <property type="component" value="Unassembled WGS sequence"/>
</dbReference>
<evidence type="ECO:0000256" key="5">
    <source>
        <dbReference type="ARBA" id="ARBA00023163"/>
    </source>
</evidence>
<dbReference type="InterPro" id="IPR019473">
    <property type="entry name" value="TFIID_su8_C"/>
</dbReference>
<evidence type="ECO:0000256" key="6">
    <source>
        <dbReference type="ARBA" id="ARBA00023242"/>
    </source>
</evidence>
<evidence type="ECO:0000256" key="1">
    <source>
        <dbReference type="ARBA" id="ARBA00004123"/>
    </source>
</evidence>
<sequence length="343" mass="40966">MLKVQDLFENLDEKEKAILKVCHELEKQSFEVELLKKEIKFKDDLKKTEITFKEKECELLLKYNKLECEMRIFRQQLETINWEKVKQEMLLDIRNFIDFFDRRHLNKNIPERGERFFDFVKNNSEKLIEWNLDPNNFKYIFTSFYKKLCEAAHNIFNVGGTLVVEENKLQIMELRVVGFLWDVFPLPKERLFLRKHDNSLIAIFELKNRCYVRLYRNGLLENYVKSGKHTLLPSLHQQQTQKELNMLLAGSKEPLPSHIPKHLPAFPDRHEYVRTSKDIEKVFTTFLAKPSDTHYLFDTDDGNNFPLIATKPLYPPYLSALLPQDQIFDPEDLDFDPKTQIFQ</sequence>
<evidence type="ECO:0000256" key="4">
    <source>
        <dbReference type="ARBA" id="ARBA00023015"/>
    </source>
</evidence>
<evidence type="ECO:0000256" key="2">
    <source>
        <dbReference type="ARBA" id="ARBA00008767"/>
    </source>
</evidence>
<evidence type="ECO:0000313" key="8">
    <source>
        <dbReference type="EMBL" id="KAL1517541.1"/>
    </source>
</evidence>
<feature type="domain" description="Transcription factor TFIID subunit 8 C-terminal" evidence="7">
    <location>
        <begin position="258"/>
        <end position="282"/>
    </location>
</feature>
<accession>A0ABD1FHC2</accession>
<protein>
    <recommendedName>
        <fullName evidence="3">Transcription initiation factor TFIID subunit 8</fullName>
    </recommendedName>
</protein>
<keyword evidence="4" id="KW-0805">Transcription regulation</keyword>
<comment type="subcellular location">
    <subcellularLocation>
        <location evidence="1">Nucleus</location>
    </subcellularLocation>
</comment>
<evidence type="ECO:0000259" key="7">
    <source>
        <dbReference type="Pfam" id="PF10406"/>
    </source>
</evidence>
<keyword evidence="6" id="KW-0539">Nucleus</keyword>
<keyword evidence="9" id="KW-1185">Reference proteome</keyword>
<dbReference type="GO" id="GO:0005634">
    <property type="term" value="C:nucleus"/>
    <property type="evidence" value="ECO:0007669"/>
    <property type="project" value="UniProtKB-SubCell"/>
</dbReference>
<keyword evidence="5" id="KW-0804">Transcription</keyword>
<dbReference type="AlphaFoldDB" id="A0ABD1FHC2"/>
<dbReference type="Pfam" id="PF10406">
    <property type="entry name" value="TAF8_C"/>
    <property type="match status" value="1"/>
</dbReference>
<comment type="caution">
    <text evidence="8">The sequence shown here is derived from an EMBL/GenBank/DDBJ whole genome shotgun (WGS) entry which is preliminary data.</text>
</comment>
<comment type="similarity">
    <text evidence="2">Belongs to the TAF8 family.</text>
</comment>
<reference evidence="8 9" key="1">
    <citation type="submission" date="2024-05" db="EMBL/GenBank/DDBJ databases">
        <title>Genetic variation in Jamaican populations of the coffee berry borer (Hypothenemus hampei).</title>
        <authorList>
            <person name="Errbii M."/>
            <person name="Myrie A."/>
        </authorList>
    </citation>
    <scope>NUCLEOTIDE SEQUENCE [LARGE SCALE GENOMIC DNA]</scope>
    <source>
        <strain evidence="8">JA-Hopewell-2020-01-JO</strain>
        <tissue evidence="8">Whole body</tissue>
    </source>
</reference>
<dbReference type="PANTHER" id="PTHR46469">
    <property type="entry name" value="TRANSCRIPTION INITIATION FACTOR TFIID SUBUNIT 8"/>
    <property type="match status" value="1"/>
</dbReference>
<name>A0ABD1FHC2_HYPHA</name>
<dbReference type="InterPro" id="IPR037818">
    <property type="entry name" value="TAF8"/>
</dbReference>
<proteinExistence type="inferred from homology"/>
<gene>
    <name evidence="8" type="ORF">ABEB36_001293</name>
</gene>
<dbReference type="PANTHER" id="PTHR46469:SF1">
    <property type="entry name" value="TRANSCRIPTION INITIATION FACTOR TFIID SUBUNIT 8"/>
    <property type="match status" value="1"/>
</dbReference>
<organism evidence="8 9">
    <name type="scientific">Hypothenemus hampei</name>
    <name type="common">Coffee berry borer</name>
    <dbReference type="NCBI Taxonomy" id="57062"/>
    <lineage>
        <taxon>Eukaryota</taxon>
        <taxon>Metazoa</taxon>
        <taxon>Ecdysozoa</taxon>
        <taxon>Arthropoda</taxon>
        <taxon>Hexapoda</taxon>
        <taxon>Insecta</taxon>
        <taxon>Pterygota</taxon>
        <taxon>Neoptera</taxon>
        <taxon>Endopterygota</taxon>
        <taxon>Coleoptera</taxon>
        <taxon>Polyphaga</taxon>
        <taxon>Cucujiformia</taxon>
        <taxon>Curculionidae</taxon>
        <taxon>Scolytinae</taxon>
        <taxon>Hypothenemus</taxon>
    </lineage>
</organism>
<dbReference type="EMBL" id="JBDJPC010000001">
    <property type="protein sequence ID" value="KAL1517541.1"/>
    <property type="molecule type" value="Genomic_DNA"/>
</dbReference>